<dbReference type="SUPFAM" id="SSF54695">
    <property type="entry name" value="POZ domain"/>
    <property type="match status" value="1"/>
</dbReference>
<evidence type="ECO:0000313" key="3">
    <source>
        <dbReference type="Proteomes" id="UP000799291"/>
    </source>
</evidence>
<dbReference type="OrthoDB" id="194443at2759"/>
<keyword evidence="3" id="KW-1185">Reference proteome</keyword>
<evidence type="ECO:0000259" key="1">
    <source>
        <dbReference type="PROSITE" id="PS50097"/>
    </source>
</evidence>
<dbReference type="AlphaFoldDB" id="A0A6G1IG59"/>
<evidence type="ECO:0000313" key="2">
    <source>
        <dbReference type="EMBL" id="KAF2677217.1"/>
    </source>
</evidence>
<accession>A0A6G1IG59</accession>
<dbReference type="PANTHER" id="PTHR47843">
    <property type="entry name" value="BTB DOMAIN-CONTAINING PROTEIN-RELATED"/>
    <property type="match status" value="1"/>
</dbReference>
<organism evidence="2 3">
    <name type="scientific">Lentithecium fluviatile CBS 122367</name>
    <dbReference type="NCBI Taxonomy" id="1168545"/>
    <lineage>
        <taxon>Eukaryota</taxon>
        <taxon>Fungi</taxon>
        <taxon>Dikarya</taxon>
        <taxon>Ascomycota</taxon>
        <taxon>Pezizomycotina</taxon>
        <taxon>Dothideomycetes</taxon>
        <taxon>Pleosporomycetidae</taxon>
        <taxon>Pleosporales</taxon>
        <taxon>Massarineae</taxon>
        <taxon>Lentitheciaceae</taxon>
        <taxon>Lentithecium</taxon>
    </lineage>
</organism>
<reference evidence="2" key="1">
    <citation type="journal article" date="2020" name="Stud. Mycol.">
        <title>101 Dothideomycetes genomes: a test case for predicting lifestyles and emergence of pathogens.</title>
        <authorList>
            <person name="Haridas S."/>
            <person name="Albert R."/>
            <person name="Binder M."/>
            <person name="Bloem J."/>
            <person name="Labutti K."/>
            <person name="Salamov A."/>
            <person name="Andreopoulos B."/>
            <person name="Baker S."/>
            <person name="Barry K."/>
            <person name="Bills G."/>
            <person name="Bluhm B."/>
            <person name="Cannon C."/>
            <person name="Castanera R."/>
            <person name="Culley D."/>
            <person name="Daum C."/>
            <person name="Ezra D."/>
            <person name="Gonzalez J."/>
            <person name="Henrissat B."/>
            <person name="Kuo A."/>
            <person name="Liang C."/>
            <person name="Lipzen A."/>
            <person name="Lutzoni F."/>
            <person name="Magnuson J."/>
            <person name="Mondo S."/>
            <person name="Nolan M."/>
            <person name="Ohm R."/>
            <person name="Pangilinan J."/>
            <person name="Park H.-J."/>
            <person name="Ramirez L."/>
            <person name="Alfaro M."/>
            <person name="Sun H."/>
            <person name="Tritt A."/>
            <person name="Yoshinaga Y."/>
            <person name="Zwiers L.-H."/>
            <person name="Turgeon B."/>
            <person name="Goodwin S."/>
            <person name="Spatafora J."/>
            <person name="Crous P."/>
            <person name="Grigoriev I."/>
        </authorList>
    </citation>
    <scope>NUCLEOTIDE SEQUENCE</scope>
    <source>
        <strain evidence="2">CBS 122367</strain>
    </source>
</reference>
<name>A0A6G1IG59_9PLEO</name>
<dbReference type="InterPro" id="IPR000210">
    <property type="entry name" value="BTB/POZ_dom"/>
</dbReference>
<dbReference type="Proteomes" id="UP000799291">
    <property type="component" value="Unassembled WGS sequence"/>
</dbReference>
<dbReference type="Gene3D" id="3.30.710.10">
    <property type="entry name" value="Potassium Channel Kv1.1, Chain A"/>
    <property type="match status" value="1"/>
</dbReference>
<sequence length="236" mass="27308">MAAEESTGQLTIGELLSEHTITVKVGPDAKEYYIHKVLLVRHSGFFRGALSSSVFQSAEDGVVTLADIETGTFDGFAYWLYYREMKPKEQWNEAYPPSRYEYASYTNGSLCATTRLTHWYVFADRFLVPDFKKLLMGVAFNLFEHSLSWYKDVIYAWANLPHNSSFLRLVVDAHCKNWDPACDFYEEQSDIQALPGPFLYQVMRRQNECSKKGELCTLREQSEYDEPSGHEERRTN</sequence>
<dbReference type="InterPro" id="IPR011333">
    <property type="entry name" value="SKP1/BTB/POZ_sf"/>
</dbReference>
<feature type="domain" description="BTB" evidence="1">
    <location>
        <begin position="19"/>
        <end position="89"/>
    </location>
</feature>
<gene>
    <name evidence="2" type="ORF">K458DRAFT_436698</name>
</gene>
<dbReference type="PANTHER" id="PTHR47843:SF2">
    <property type="entry name" value="BTB DOMAIN-CONTAINING PROTEIN"/>
    <property type="match status" value="1"/>
</dbReference>
<proteinExistence type="predicted"/>
<protein>
    <recommendedName>
        <fullName evidence="1">BTB domain-containing protein</fullName>
    </recommendedName>
</protein>
<dbReference type="PROSITE" id="PS50097">
    <property type="entry name" value="BTB"/>
    <property type="match status" value="1"/>
</dbReference>
<dbReference type="EMBL" id="MU005624">
    <property type="protein sequence ID" value="KAF2677217.1"/>
    <property type="molecule type" value="Genomic_DNA"/>
</dbReference>
<dbReference type="Pfam" id="PF00651">
    <property type="entry name" value="BTB"/>
    <property type="match status" value="1"/>
</dbReference>